<dbReference type="OrthoDB" id="1742140at2759"/>
<dbReference type="SUPFAM" id="SSF56219">
    <property type="entry name" value="DNase I-like"/>
    <property type="match status" value="1"/>
</dbReference>
<organism evidence="2 3">
    <name type="scientific">Carnegiea gigantea</name>
    <dbReference type="NCBI Taxonomy" id="171969"/>
    <lineage>
        <taxon>Eukaryota</taxon>
        <taxon>Viridiplantae</taxon>
        <taxon>Streptophyta</taxon>
        <taxon>Embryophyta</taxon>
        <taxon>Tracheophyta</taxon>
        <taxon>Spermatophyta</taxon>
        <taxon>Magnoliopsida</taxon>
        <taxon>eudicotyledons</taxon>
        <taxon>Gunneridae</taxon>
        <taxon>Pentapetalae</taxon>
        <taxon>Caryophyllales</taxon>
        <taxon>Cactineae</taxon>
        <taxon>Cactaceae</taxon>
        <taxon>Cactoideae</taxon>
        <taxon>Echinocereeae</taxon>
        <taxon>Carnegiea</taxon>
    </lineage>
</organism>
<evidence type="ECO:0008006" key="4">
    <source>
        <dbReference type="Google" id="ProtNLM"/>
    </source>
</evidence>
<dbReference type="EMBL" id="JAKOGI010001911">
    <property type="protein sequence ID" value="KAJ8423644.1"/>
    <property type="molecule type" value="Genomic_DNA"/>
</dbReference>
<evidence type="ECO:0000256" key="1">
    <source>
        <dbReference type="SAM" id="MobiDB-lite"/>
    </source>
</evidence>
<reference evidence="2" key="1">
    <citation type="submission" date="2022-04" db="EMBL/GenBank/DDBJ databases">
        <title>Carnegiea gigantea Genome sequencing and assembly v2.</title>
        <authorList>
            <person name="Copetti D."/>
            <person name="Sanderson M.J."/>
            <person name="Burquez A."/>
            <person name="Wojciechowski M.F."/>
        </authorList>
    </citation>
    <scope>NUCLEOTIDE SEQUENCE</scope>
    <source>
        <strain evidence="2">SGP5-SGP5p</strain>
        <tissue evidence="2">Aerial part</tissue>
    </source>
</reference>
<accession>A0A9Q1GQC1</accession>
<name>A0A9Q1GQC1_9CARY</name>
<evidence type="ECO:0000313" key="2">
    <source>
        <dbReference type="EMBL" id="KAJ8423644.1"/>
    </source>
</evidence>
<dbReference type="Gene3D" id="3.60.10.10">
    <property type="entry name" value="Endonuclease/exonuclease/phosphatase"/>
    <property type="match status" value="1"/>
</dbReference>
<dbReference type="InterPro" id="IPR036691">
    <property type="entry name" value="Endo/exonu/phosph_ase_sf"/>
</dbReference>
<feature type="compositionally biased region" description="Polar residues" evidence="1">
    <location>
        <begin position="1"/>
        <end position="17"/>
    </location>
</feature>
<gene>
    <name evidence="2" type="ORF">Cgig2_006675</name>
</gene>
<feature type="region of interest" description="Disordered" evidence="1">
    <location>
        <begin position="1"/>
        <end position="24"/>
    </location>
</feature>
<protein>
    <recommendedName>
        <fullName evidence="4">Endonuclease/exonuclease/phosphatase domain-containing protein</fullName>
    </recommendedName>
</protein>
<comment type="caution">
    <text evidence="2">The sequence shown here is derived from an EMBL/GenBank/DDBJ whole genome shotgun (WGS) entry which is preliminary data.</text>
</comment>
<dbReference type="AlphaFoldDB" id="A0A9Q1GQC1"/>
<dbReference type="Proteomes" id="UP001153076">
    <property type="component" value="Unassembled WGS sequence"/>
</dbReference>
<evidence type="ECO:0000313" key="3">
    <source>
        <dbReference type="Proteomes" id="UP001153076"/>
    </source>
</evidence>
<sequence length="177" mass="21454">MTRMNTNSMRSKQTGLLESQRRQQQDYPKTQAYLKALTKNKPIHSKLYWKMRVQIKDTTEQLMHCQETRMQNIKQFHITFMYRLNKEQQRLALWPELQDIAEQMQEAWCVICDFNAVLYKEDRIDKTIWSRIDRAFSNIHWYEQMNYTQVHYLANGLSDHTPLLIQFPSMSKPITQF</sequence>
<keyword evidence="3" id="KW-1185">Reference proteome</keyword>
<proteinExistence type="predicted"/>